<dbReference type="InterPro" id="IPR010869">
    <property type="entry name" value="DUF1501"/>
</dbReference>
<evidence type="ECO:0000313" key="2">
    <source>
        <dbReference type="EMBL" id="QBB70670.1"/>
    </source>
</evidence>
<dbReference type="KEGG" id="xbc:ELE36_10010"/>
<sequence length="396" mass="42915">MQRRLFLQSLAASLPAMTLGGKLFAAPVSSPRFLLVFLRGGYDCANLLVPYSSDFYYEARPSIAIARPDAANPSSAMRLDANWGLSPILRDSIGAMYSRKEVAFIPFVGTDDMSRSHFETQDSIESGQPIQTRHDFHTGFLARLSGLLSGTPPIAFTDALPLAFQGGNDIPNVSLKGVLKPAFDARQTANLNSMYAGHHLSAAVSDGLQLRQDVAHDLDDEMNKANRGAISAKGFEVEAQRIAKLMRDQYRLGFVDIGGWDTHVNEGGAQGVLANNLDNLGRGLGAFAQELGPEWKNTVVVVVSEFGRTFRENGNKGTDHGHGSVYWVLGGGISGGVIAGEQIKVERKTLLQDRDYPVLNDYRNVLGGIYSSMWGLSSAQLAKVFPDAQAVNLRLV</sequence>
<evidence type="ECO:0000256" key="1">
    <source>
        <dbReference type="SAM" id="SignalP"/>
    </source>
</evidence>
<dbReference type="Proteomes" id="UP000291562">
    <property type="component" value="Chromosome"/>
</dbReference>
<proteinExistence type="predicted"/>
<accession>A0A411HJU4</accession>
<dbReference type="EMBL" id="CP035704">
    <property type="protein sequence ID" value="QBB70670.1"/>
    <property type="molecule type" value="Genomic_DNA"/>
</dbReference>
<dbReference type="OrthoDB" id="9779968at2"/>
<dbReference type="Pfam" id="PF07394">
    <property type="entry name" value="DUF1501"/>
    <property type="match status" value="1"/>
</dbReference>
<dbReference type="PANTHER" id="PTHR43737">
    <property type="entry name" value="BLL7424 PROTEIN"/>
    <property type="match status" value="1"/>
</dbReference>
<protein>
    <submittedName>
        <fullName evidence="2">DUF1501 domain-containing protein</fullName>
    </submittedName>
</protein>
<keyword evidence="1" id="KW-0732">Signal</keyword>
<evidence type="ECO:0000313" key="3">
    <source>
        <dbReference type="Proteomes" id="UP000291562"/>
    </source>
</evidence>
<dbReference type="RefSeq" id="WP_129832928.1">
    <property type="nucleotide sequence ID" value="NZ_CP035704.1"/>
</dbReference>
<dbReference type="PANTHER" id="PTHR43737:SF1">
    <property type="entry name" value="DUF1501 DOMAIN-CONTAINING PROTEIN"/>
    <property type="match status" value="1"/>
</dbReference>
<gene>
    <name evidence="2" type="ORF">ELE36_10010</name>
</gene>
<feature type="signal peptide" evidence="1">
    <location>
        <begin position="1"/>
        <end position="25"/>
    </location>
</feature>
<keyword evidence="3" id="KW-1185">Reference proteome</keyword>
<feature type="chain" id="PRO_5019040490" evidence="1">
    <location>
        <begin position="26"/>
        <end position="396"/>
    </location>
</feature>
<reference evidence="2 3" key="1">
    <citation type="submission" date="2019-01" db="EMBL/GenBank/DDBJ databases">
        <title>Pseudolysobacter antarctica gen. nov., sp. nov., isolated from Fildes Peninsula, Antarctica.</title>
        <authorList>
            <person name="Wei Z."/>
            <person name="Peng F."/>
        </authorList>
    </citation>
    <scope>NUCLEOTIDE SEQUENCE [LARGE SCALE GENOMIC DNA]</scope>
    <source>
        <strain evidence="2 3">AQ6-296</strain>
    </source>
</reference>
<name>A0A411HJU4_9GAMM</name>
<organism evidence="2 3">
    <name type="scientific">Pseudolysobacter antarcticus</name>
    <dbReference type="NCBI Taxonomy" id="2511995"/>
    <lineage>
        <taxon>Bacteria</taxon>
        <taxon>Pseudomonadati</taxon>
        <taxon>Pseudomonadota</taxon>
        <taxon>Gammaproteobacteria</taxon>
        <taxon>Lysobacterales</taxon>
        <taxon>Rhodanobacteraceae</taxon>
        <taxon>Pseudolysobacter</taxon>
    </lineage>
</organism>
<dbReference type="AlphaFoldDB" id="A0A411HJU4"/>